<accession>A0A0F9QCJ7</accession>
<sequence>MAQIKFKKWLLSDDFSVQDIIDSTGNENDPVGSLQKTVKMLESKRIEGPKITTKILLKDFKKLQEKVAQAFL</sequence>
<gene>
    <name evidence="1" type="ORF">LCGC14_0720480</name>
</gene>
<dbReference type="AlphaFoldDB" id="A0A0F9QCJ7"/>
<reference evidence="1" key="1">
    <citation type="journal article" date="2015" name="Nature">
        <title>Complex archaea that bridge the gap between prokaryotes and eukaryotes.</title>
        <authorList>
            <person name="Spang A."/>
            <person name="Saw J.H."/>
            <person name="Jorgensen S.L."/>
            <person name="Zaremba-Niedzwiedzka K."/>
            <person name="Martijn J."/>
            <person name="Lind A.E."/>
            <person name="van Eijk R."/>
            <person name="Schleper C."/>
            <person name="Guy L."/>
            <person name="Ettema T.J."/>
        </authorList>
    </citation>
    <scope>NUCLEOTIDE SEQUENCE</scope>
</reference>
<organism evidence="1">
    <name type="scientific">marine sediment metagenome</name>
    <dbReference type="NCBI Taxonomy" id="412755"/>
    <lineage>
        <taxon>unclassified sequences</taxon>
        <taxon>metagenomes</taxon>
        <taxon>ecological metagenomes</taxon>
    </lineage>
</organism>
<evidence type="ECO:0000313" key="1">
    <source>
        <dbReference type="EMBL" id="KKN41730.1"/>
    </source>
</evidence>
<proteinExistence type="predicted"/>
<comment type="caution">
    <text evidence="1">The sequence shown here is derived from an EMBL/GenBank/DDBJ whole genome shotgun (WGS) entry which is preliminary data.</text>
</comment>
<protein>
    <submittedName>
        <fullName evidence="1">Uncharacterized protein</fullName>
    </submittedName>
</protein>
<dbReference type="EMBL" id="LAZR01001629">
    <property type="protein sequence ID" value="KKN41730.1"/>
    <property type="molecule type" value="Genomic_DNA"/>
</dbReference>
<name>A0A0F9QCJ7_9ZZZZ</name>